<dbReference type="EMBL" id="LN554847">
    <property type="protein sequence ID" value="CED57218.1"/>
    <property type="molecule type" value="Genomic_DNA"/>
</dbReference>
<feature type="domain" description="Transcriptional regulator SgrR N-terminal HTH" evidence="3">
    <location>
        <begin position="5"/>
        <end position="119"/>
    </location>
</feature>
<dbReference type="OrthoDB" id="5894719at2"/>
<dbReference type="STRING" id="80852.AWOD_II_0578"/>
<evidence type="ECO:0000259" key="2">
    <source>
        <dbReference type="Pfam" id="PF00496"/>
    </source>
</evidence>
<dbReference type="GO" id="GO:0015833">
    <property type="term" value="P:peptide transport"/>
    <property type="evidence" value="ECO:0007669"/>
    <property type="project" value="TreeGrafter"/>
</dbReference>
<evidence type="ECO:0000259" key="3">
    <source>
        <dbReference type="Pfam" id="PF12793"/>
    </source>
</evidence>
<gene>
    <name evidence="4" type="ORF">AWOD_II_0578</name>
</gene>
<dbReference type="InterPro" id="IPR025370">
    <property type="entry name" value="SgrR_HTH_N"/>
</dbReference>
<dbReference type="CDD" id="cd08507">
    <property type="entry name" value="PBP2_SgrR_like"/>
    <property type="match status" value="1"/>
</dbReference>
<dbReference type="PANTHER" id="PTHR30290:SF72">
    <property type="entry name" value="HTH-TYPE TRANSCRIPTIONAL REGULATOR SGRR"/>
    <property type="match status" value="1"/>
</dbReference>
<dbReference type="Pfam" id="PF00496">
    <property type="entry name" value="SBP_bac_5"/>
    <property type="match status" value="1"/>
</dbReference>
<dbReference type="InterPro" id="IPR000914">
    <property type="entry name" value="SBP_5_dom"/>
</dbReference>
<reference evidence="5" key="1">
    <citation type="submission" date="2014-09" db="EMBL/GenBank/DDBJ databases">
        <authorList>
            <person name="Hjerde E."/>
        </authorList>
    </citation>
    <scope>NUCLEOTIDE SEQUENCE [LARGE SCALE GENOMIC DNA]</scope>
    <source>
        <strain evidence="5">06/09/139</strain>
    </source>
</reference>
<proteinExistence type="predicted"/>
<dbReference type="InterPro" id="IPR039424">
    <property type="entry name" value="SBP_5"/>
</dbReference>
<organism evidence="4 5">
    <name type="scientific">Aliivibrio wodanis</name>
    <dbReference type="NCBI Taxonomy" id="80852"/>
    <lineage>
        <taxon>Bacteria</taxon>
        <taxon>Pseudomonadati</taxon>
        <taxon>Pseudomonadota</taxon>
        <taxon>Gammaproteobacteria</taxon>
        <taxon>Vibrionales</taxon>
        <taxon>Vibrionaceae</taxon>
        <taxon>Aliivibrio</taxon>
    </lineage>
</organism>
<keyword evidence="5" id="KW-1185">Reference proteome</keyword>
<dbReference type="GeneID" id="28542829"/>
<evidence type="ECO:0000256" key="1">
    <source>
        <dbReference type="ARBA" id="ARBA00023125"/>
    </source>
</evidence>
<evidence type="ECO:0000313" key="5">
    <source>
        <dbReference type="Proteomes" id="UP000032427"/>
    </source>
</evidence>
<dbReference type="PANTHER" id="PTHR30290">
    <property type="entry name" value="PERIPLASMIC BINDING COMPONENT OF ABC TRANSPORTER"/>
    <property type="match status" value="1"/>
</dbReference>
<protein>
    <submittedName>
        <fullName evidence="4">Putative extracellular solute-binding protein</fullName>
    </submittedName>
</protein>
<dbReference type="KEGG" id="awd:AWOD_II_0578"/>
<accession>A0A090K0I4</accession>
<dbReference type="Pfam" id="PF12793">
    <property type="entry name" value="SgrR_N"/>
    <property type="match status" value="1"/>
</dbReference>
<dbReference type="GO" id="GO:1904680">
    <property type="term" value="F:peptide transmembrane transporter activity"/>
    <property type="evidence" value="ECO:0007669"/>
    <property type="project" value="TreeGrafter"/>
</dbReference>
<name>A0A090K0I4_9GAMM</name>
<keyword evidence="1" id="KW-0238">DNA-binding</keyword>
<dbReference type="GO" id="GO:0003677">
    <property type="term" value="F:DNA binding"/>
    <property type="evidence" value="ECO:0007669"/>
    <property type="project" value="UniProtKB-KW"/>
</dbReference>
<dbReference type="AlphaFoldDB" id="A0A090K0I4"/>
<dbReference type="HOGENOM" id="CLU_017028_12_3_6"/>
<dbReference type="SUPFAM" id="SSF53850">
    <property type="entry name" value="Periplasmic binding protein-like II"/>
    <property type="match status" value="1"/>
</dbReference>
<dbReference type="Gene3D" id="3.40.190.10">
    <property type="entry name" value="Periplasmic binding protein-like II"/>
    <property type="match status" value="1"/>
</dbReference>
<sequence>MGSPRLRKQFETLFERYHSESASVQIDEIADFLCCTRRNTRMVLKKMSDEQWITWAPAVGRGKFSALTFLSTPEKLSVDLATRCLEEGKLDVALSVLDGNQDALLELIHKVLGVSHEKGKQIVKLPYYRQLHILTPSFAIRRSEQHLMQQIFNGLTQWNKKGDVEGDIAHHWEMLSPKHWRFYIRPSVSFHDGKGLTFEDIRDTFLALTPNYIFSHITDITSPSLNVIDFFLTKQDHHFDSKLAQFNAKIVPVSAHENHDYHRYPIGTGPYKVSENTEKKLVLIANENYFGYRPLIDSVEVWTLPDIAPIQLKVGLEVHEESEIPSVAYGEQVDVDRGCSYILFNRKTGIASDDNWLAYLTQTITPLLLLNELQNSHMNGIGLFNAYGLLPGLQHCLNKPNLGFIKPEKGSVVNLGYENEHPLYPLLGAIIEQRLAKDGIRLKIRQFDTLELLSTEKTKGIDIWLRGMSLGTQCPEALLSWLFAFNEIERVMPEDDFNVVSSLIEEWQLSPQRHFPVNEICRFLVDCGQVSPLFHGWMGISEDANNSIQNASCNGLGWFDFETVWIKPILK</sequence>
<evidence type="ECO:0000313" key="4">
    <source>
        <dbReference type="EMBL" id="CED57218.1"/>
    </source>
</evidence>
<dbReference type="PATRIC" id="fig|80852.17.peg.3350"/>
<dbReference type="Proteomes" id="UP000032427">
    <property type="component" value="Chromosome 2"/>
</dbReference>
<feature type="domain" description="Solute-binding protein family 5" evidence="2">
    <location>
        <begin position="164"/>
        <end position="306"/>
    </location>
</feature>